<feature type="non-terminal residue" evidence="6">
    <location>
        <position position="1"/>
    </location>
</feature>
<feature type="domain" description="Carbohydrate binding X2" evidence="5">
    <location>
        <begin position="59"/>
        <end position="93"/>
    </location>
</feature>
<proteinExistence type="predicted"/>
<organism evidence="6 7">
    <name type="scientific">Paenibacillus odorifer</name>
    <dbReference type="NCBI Taxonomy" id="189426"/>
    <lineage>
        <taxon>Bacteria</taxon>
        <taxon>Bacillati</taxon>
        <taxon>Bacillota</taxon>
        <taxon>Bacilli</taxon>
        <taxon>Bacillales</taxon>
        <taxon>Paenibacillaceae</taxon>
        <taxon>Paenibacillus</taxon>
    </lineage>
</organism>
<gene>
    <name evidence="6" type="ORF">BSK47_32425</name>
</gene>
<dbReference type="GO" id="GO:0030245">
    <property type="term" value="P:cellulose catabolic process"/>
    <property type="evidence" value="ECO:0007669"/>
    <property type="project" value="UniProtKB-KW"/>
</dbReference>
<dbReference type="InterPro" id="IPR014756">
    <property type="entry name" value="Ig_E-set"/>
</dbReference>
<comment type="caution">
    <text evidence="6">The sequence shown here is derived from an EMBL/GenBank/DDBJ whole genome shotgun (WGS) entry which is preliminary data.</text>
</comment>
<keyword evidence="3" id="KW-0119">Carbohydrate metabolism</keyword>
<evidence type="ECO:0000256" key="3">
    <source>
        <dbReference type="ARBA" id="ARBA00023277"/>
    </source>
</evidence>
<evidence type="ECO:0000256" key="4">
    <source>
        <dbReference type="ARBA" id="ARBA00023326"/>
    </source>
</evidence>
<dbReference type="InterPro" id="IPR013783">
    <property type="entry name" value="Ig-like_fold"/>
</dbReference>
<accession>A0AB36J8E2</accession>
<protein>
    <recommendedName>
        <fullName evidence="5">Carbohydrate binding X2 domain-containing protein</fullName>
    </recommendedName>
</protein>
<feature type="non-terminal residue" evidence="6">
    <location>
        <position position="93"/>
    </location>
</feature>
<evidence type="ECO:0000256" key="1">
    <source>
        <dbReference type="ARBA" id="ARBA00022729"/>
    </source>
</evidence>
<keyword evidence="2" id="KW-0136">Cellulose degradation</keyword>
<reference evidence="6 7" key="1">
    <citation type="submission" date="2016-10" db="EMBL/GenBank/DDBJ databases">
        <title>Paenibacillus species isolates.</title>
        <authorList>
            <person name="Beno S.M."/>
        </authorList>
    </citation>
    <scope>NUCLEOTIDE SEQUENCE [LARGE SCALE GENOMIC DNA]</scope>
    <source>
        <strain evidence="6 7">FSL H7-0918</strain>
    </source>
</reference>
<evidence type="ECO:0000313" key="6">
    <source>
        <dbReference type="EMBL" id="OME07014.1"/>
    </source>
</evidence>
<dbReference type="SUPFAM" id="SSF81296">
    <property type="entry name" value="E set domains"/>
    <property type="match status" value="2"/>
</dbReference>
<dbReference type="Gene3D" id="2.60.40.10">
    <property type="entry name" value="Immunoglobulins"/>
    <property type="match status" value="2"/>
</dbReference>
<evidence type="ECO:0000259" key="5">
    <source>
        <dbReference type="Pfam" id="PF03442"/>
    </source>
</evidence>
<keyword evidence="4" id="KW-0624">Polysaccharide degradation</keyword>
<dbReference type="EMBL" id="MPTO01000098">
    <property type="protein sequence ID" value="OME07014.1"/>
    <property type="molecule type" value="Genomic_DNA"/>
</dbReference>
<dbReference type="Proteomes" id="UP000187323">
    <property type="component" value="Unassembled WGS sequence"/>
</dbReference>
<dbReference type="RefSeq" id="WP_306082465.1">
    <property type="nucleotide sequence ID" value="NZ_MPTO01000098.1"/>
</dbReference>
<feature type="domain" description="Carbohydrate binding X2" evidence="5">
    <location>
        <begin position="1"/>
        <end position="45"/>
    </location>
</feature>
<evidence type="ECO:0000256" key="2">
    <source>
        <dbReference type="ARBA" id="ARBA00023001"/>
    </source>
</evidence>
<dbReference type="AlphaFoldDB" id="A0AB36J8E2"/>
<keyword evidence="1" id="KW-0732">Signal</keyword>
<name>A0AB36J8E2_9BACL</name>
<dbReference type="InterPro" id="IPR005102">
    <property type="entry name" value="Carbo-bd_X2"/>
</dbReference>
<sequence>LVAGTDYTVSGSTVTIKKAYLATQAVGTTALTFSFSAGATQSLAVAVTDTTTPVSNSTITPTSAGFDKKTANQADVAVTMTLNGNTLSTIKNG</sequence>
<evidence type="ECO:0000313" key="7">
    <source>
        <dbReference type="Proteomes" id="UP000187323"/>
    </source>
</evidence>
<dbReference type="Pfam" id="PF03442">
    <property type="entry name" value="CBM_X2"/>
    <property type="match status" value="2"/>
</dbReference>